<proteinExistence type="predicted"/>
<protein>
    <submittedName>
        <fullName evidence="1">Uncharacterized protein</fullName>
    </submittedName>
</protein>
<evidence type="ECO:0000313" key="1">
    <source>
        <dbReference type="EMBL" id="XAI95438.1"/>
    </source>
</evidence>
<reference evidence="1" key="1">
    <citation type="submission" date="2024-03" db="EMBL/GenBank/DDBJ databases">
        <authorList>
            <person name="Lin W."/>
            <person name="Li D."/>
            <person name="Tong Y."/>
        </authorList>
    </citation>
    <scope>NUCLEOTIDE SEQUENCE</scope>
</reference>
<dbReference type="EMBL" id="PP438412">
    <property type="protein sequence ID" value="XAI95438.1"/>
    <property type="molecule type" value="Genomic_DNA"/>
</dbReference>
<accession>A0AAX4QG44</accession>
<organism evidence="1 2">
    <name type="scientific">Microcystis phage Mvi-JY20</name>
    <dbReference type="NCBI Taxonomy" id="3128146"/>
    <lineage>
        <taxon>Viruses</taxon>
        <taxon>Duplodnaviria</taxon>
        <taxon>Heunggongvirae</taxon>
        <taxon>Uroviricota</taxon>
        <taxon>Caudoviricetes</taxon>
    </lineage>
</organism>
<name>A0AAX4QG44_9CAUD</name>
<evidence type="ECO:0000313" key="2">
    <source>
        <dbReference type="Proteomes" id="UP001459105"/>
    </source>
</evidence>
<dbReference type="Proteomes" id="UP001459105">
    <property type="component" value="Segment"/>
</dbReference>
<sequence length="170" mass="19293">MATTQAERLEQLRTELRNGSISYGELAELQALTPHIQDGDVELLEAVGVPEHAPSRQDILSRVHKLTLELHGPEGDATSFWCVTEFWDCECDGNGRAYIHLKELCTDCPTCDSEPEERPDSRLMEVLETYPELYDVPWYTFAGEEVDKGFAKYQMAEHAAHCAKVWDNFS</sequence>